<dbReference type="InterPro" id="IPR051461">
    <property type="entry name" value="UPF0750_membrane"/>
</dbReference>
<dbReference type="PANTHER" id="PTHR33545">
    <property type="entry name" value="UPF0750 MEMBRANE PROTEIN YITT-RELATED"/>
    <property type="match status" value="1"/>
</dbReference>
<evidence type="ECO:0000256" key="5">
    <source>
        <dbReference type="ARBA" id="ARBA00023136"/>
    </source>
</evidence>
<keyword evidence="5" id="KW-0472">Membrane</keyword>
<organism evidence="6 7">
    <name type="scientific">Priestia megaterium (strain ATCC 14581 / DSM 32 / CCUG 1817 / JCM 2506 / NBRC 15308 / NCIMB 9376 / NCTC 10342 / NRRL B-14308 / VKM B-512 / Ford 19)</name>
    <name type="common">Bacillus megaterium</name>
    <dbReference type="NCBI Taxonomy" id="1348623"/>
    <lineage>
        <taxon>Bacteria</taxon>
        <taxon>Bacillati</taxon>
        <taxon>Bacillota</taxon>
        <taxon>Bacilli</taxon>
        <taxon>Bacillales</taxon>
        <taxon>Bacillaceae</taxon>
        <taxon>Priestia</taxon>
    </lineage>
</organism>
<gene>
    <name evidence="6" type="ORF">BG04_4888</name>
</gene>
<comment type="subcellular location">
    <subcellularLocation>
        <location evidence="1">Cell membrane</location>
        <topology evidence="1">Multi-pass membrane protein</topology>
    </subcellularLocation>
</comment>
<dbReference type="GO" id="GO:0005886">
    <property type="term" value="C:plasma membrane"/>
    <property type="evidence" value="ECO:0007669"/>
    <property type="project" value="UniProtKB-SubCell"/>
</dbReference>
<name>A0A0B6AKH3_PRIM2</name>
<sequence>MTKKVIIIFRKIPVVLVGSLLLSIGINGFLVPHYLLDGGTIGIALILHYYFEFPTGVTMIILGFPLCWFAWVYERTYFYNSFYGLIISSLLIDWLEPIKDQFQLSVFPSVIFGGVCIGTGIGLMLRYETSTGGTDLLAQLLSKAFSLNIGIVILIIDGFIITAGLPLLGPKTFLFSCSTIFIGGMTTSLLTKKE</sequence>
<reference evidence="6 7" key="1">
    <citation type="journal article" date="2015" name="Genome Announc.">
        <title>Complete genome sequences for 35 biothreat assay-relevant bacillus species.</title>
        <authorList>
            <person name="Johnson S.L."/>
            <person name="Daligault H.E."/>
            <person name="Davenport K.W."/>
            <person name="Jaissle J."/>
            <person name="Frey K.G."/>
            <person name="Ladner J.T."/>
            <person name="Broomall S.M."/>
            <person name="Bishop-Lilly K.A."/>
            <person name="Bruce D.C."/>
            <person name="Gibbons H.S."/>
            <person name="Coyne S.R."/>
            <person name="Lo C.C."/>
            <person name="Meincke L."/>
            <person name="Munk A.C."/>
            <person name="Koroleva G.I."/>
            <person name="Rosenzweig C.N."/>
            <person name="Palacios G.F."/>
            <person name="Redden C.L."/>
            <person name="Minogue T.D."/>
            <person name="Chain P.S."/>
        </authorList>
    </citation>
    <scope>NUCLEOTIDE SEQUENCE [LARGE SCALE GENOMIC DNA]</scope>
    <source>
        <strain evidence="7">ATCC 14581 / DSM 32 / JCM 2506 / NBRC 15308 / NCIMB 9376 / NCTC 10342 / NRRL B-14308 / VKM B-512</strain>
    </source>
</reference>
<evidence type="ECO:0000256" key="1">
    <source>
        <dbReference type="ARBA" id="ARBA00004651"/>
    </source>
</evidence>
<protein>
    <recommendedName>
        <fullName evidence="8">YitT family protein</fullName>
    </recommendedName>
</protein>
<keyword evidence="4" id="KW-1133">Transmembrane helix</keyword>
<dbReference type="EMBL" id="CP009920">
    <property type="protein sequence ID" value="AJI24016.1"/>
    <property type="molecule type" value="Genomic_DNA"/>
</dbReference>
<dbReference type="InterPro" id="IPR003740">
    <property type="entry name" value="YitT"/>
</dbReference>
<dbReference type="HOGENOM" id="CLU_063199_4_1_9"/>
<proteinExistence type="predicted"/>
<keyword evidence="2" id="KW-1003">Cell membrane</keyword>
<evidence type="ECO:0000313" key="7">
    <source>
        <dbReference type="Proteomes" id="UP000031829"/>
    </source>
</evidence>
<evidence type="ECO:0000256" key="2">
    <source>
        <dbReference type="ARBA" id="ARBA00022475"/>
    </source>
</evidence>
<dbReference type="Proteomes" id="UP000031829">
    <property type="component" value="Chromosome"/>
</dbReference>
<dbReference type="PANTHER" id="PTHR33545:SF5">
    <property type="entry name" value="UPF0750 MEMBRANE PROTEIN YITT"/>
    <property type="match status" value="1"/>
</dbReference>
<keyword evidence="3" id="KW-0812">Transmembrane</keyword>
<evidence type="ECO:0000256" key="3">
    <source>
        <dbReference type="ARBA" id="ARBA00022692"/>
    </source>
</evidence>
<dbReference type="AlphaFoldDB" id="A0A0B6AKH3"/>
<evidence type="ECO:0008006" key="8">
    <source>
        <dbReference type="Google" id="ProtNLM"/>
    </source>
</evidence>
<evidence type="ECO:0000313" key="6">
    <source>
        <dbReference type="EMBL" id="AJI24016.1"/>
    </source>
</evidence>
<dbReference type="Pfam" id="PF02588">
    <property type="entry name" value="YitT_membrane"/>
    <property type="match status" value="1"/>
</dbReference>
<evidence type="ECO:0000256" key="4">
    <source>
        <dbReference type="ARBA" id="ARBA00022989"/>
    </source>
</evidence>
<dbReference type="GeneID" id="93642868"/>
<accession>A0A0B6AKH3</accession>
<dbReference type="KEGG" id="bmeg:BG04_4888"/>
<dbReference type="RefSeq" id="WP_080743222.1">
    <property type="nucleotide sequence ID" value="NZ_BCVB01000016.1"/>
</dbReference>